<evidence type="ECO:0000259" key="8">
    <source>
        <dbReference type="PROSITE" id="PS50045"/>
    </source>
</evidence>
<keyword evidence="2" id="KW-0067">ATP-binding</keyword>
<evidence type="ECO:0000313" key="10">
    <source>
        <dbReference type="EMBL" id="HHS29099.1"/>
    </source>
</evidence>
<dbReference type="Gene3D" id="6.10.340.10">
    <property type="match status" value="1"/>
</dbReference>
<evidence type="ECO:0000256" key="6">
    <source>
        <dbReference type="ARBA" id="ARBA00023163"/>
    </source>
</evidence>
<dbReference type="PROSITE" id="PS00688">
    <property type="entry name" value="SIGMA54_INTERACT_3"/>
    <property type="match status" value="1"/>
</dbReference>
<evidence type="ECO:0000256" key="7">
    <source>
        <dbReference type="SAM" id="Phobius"/>
    </source>
</evidence>
<dbReference type="Pfam" id="PF25601">
    <property type="entry name" value="AAA_lid_14"/>
    <property type="match status" value="1"/>
</dbReference>
<dbReference type="InterPro" id="IPR027417">
    <property type="entry name" value="P-loop_NTPase"/>
</dbReference>
<proteinExistence type="predicted"/>
<keyword evidence="6" id="KW-0804">Transcription</keyword>
<dbReference type="Gene3D" id="3.40.50.300">
    <property type="entry name" value="P-loop containing nucleotide triphosphate hydrolases"/>
    <property type="match status" value="1"/>
</dbReference>
<dbReference type="CDD" id="cd00009">
    <property type="entry name" value="AAA"/>
    <property type="match status" value="1"/>
</dbReference>
<keyword evidence="4" id="KW-0238">DNA-binding</keyword>
<dbReference type="SUPFAM" id="SSF46689">
    <property type="entry name" value="Homeodomain-like"/>
    <property type="match status" value="1"/>
</dbReference>
<feature type="domain" description="HAMP" evidence="9">
    <location>
        <begin position="186"/>
        <end position="238"/>
    </location>
</feature>
<dbReference type="InterPro" id="IPR025943">
    <property type="entry name" value="Sigma_54_int_dom_ATP-bd_2"/>
</dbReference>
<gene>
    <name evidence="10" type="ORF">ENV52_05285</name>
</gene>
<dbReference type="InterPro" id="IPR009057">
    <property type="entry name" value="Homeodomain-like_sf"/>
</dbReference>
<dbReference type="InterPro" id="IPR025944">
    <property type="entry name" value="Sigma_54_int_dom_CS"/>
</dbReference>
<dbReference type="InterPro" id="IPR025662">
    <property type="entry name" value="Sigma_54_int_dom_ATP-bd_1"/>
</dbReference>
<dbReference type="SUPFAM" id="SSF52540">
    <property type="entry name" value="P-loop containing nucleoside triphosphate hydrolases"/>
    <property type="match status" value="1"/>
</dbReference>
<feature type="domain" description="Sigma-54 factor interaction" evidence="8">
    <location>
        <begin position="424"/>
        <end position="653"/>
    </location>
</feature>
<dbReference type="SUPFAM" id="SSF158472">
    <property type="entry name" value="HAMP domain-like"/>
    <property type="match status" value="1"/>
</dbReference>
<dbReference type="InterPro" id="IPR058031">
    <property type="entry name" value="AAA_lid_NorR"/>
</dbReference>
<dbReference type="EMBL" id="DTGR01000080">
    <property type="protein sequence ID" value="HHS29099.1"/>
    <property type="molecule type" value="Genomic_DNA"/>
</dbReference>
<dbReference type="InterPro" id="IPR002197">
    <property type="entry name" value="HTH_Fis"/>
</dbReference>
<comment type="caution">
    <text evidence="10">The sequence shown here is derived from an EMBL/GenBank/DDBJ whole genome shotgun (WGS) entry which is preliminary data.</text>
</comment>
<evidence type="ECO:0000256" key="2">
    <source>
        <dbReference type="ARBA" id="ARBA00022840"/>
    </source>
</evidence>
<keyword evidence="7" id="KW-1133">Transmembrane helix</keyword>
<evidence type="ECO:0000256" key="1">
    <source>
        <dbReference type="ARBA" id="ARBA00022741"/>
    </source>
</evidence>
<dbReference type="Pfam" id="PF00158">
    <property type="entry name" value="Sigma54_activat"/>
    <property type="match status" value="1"/>
</dbReference>
<dbReference type="FunFam" id="3.40.50.300:FF:000006">
    <property type="entry name" value="DNA-binding transcriptional regulator NtrC"/>
    <property type="match status" value="1"/>
</dbReference>
<keyword evidence="7" id="KW-0472">Membrane</keyword>
<name>A0A7V6DPF5_9BACT</name>
<dbReference type="PROSITE" id="PS00676">
    <property type="entry name" value="SIGMA54_INTERACT_2"/>
    <property type="match status" value="1"/>
</dbReference>
<dbReference type="PROSITE" id="PS50885">
    <property type="entry name" value="HAMP"/>
    <property type="match status" value="1"/>
</dbReference>
<dbReference type="CDD" id="cd06225">
    <property type="entry name" value="HAMP"/>
    <property type="match status" value="1"/>
</dbReference>
<evidence type="ECO:0000256" key="3">
    <source>
        <dbReference type="ARBA" id="ARBA00023015"/>
    </source>
</evidence>
<evidence type="ECO:0000256" key="5">
    <source>
        <dbReference type="ARBA" id="ARBA00023159"/>
    </source>
</evidence>
<dbReference type="InterPro" id="IPR003593">
    <property type="entry name" value="AAA+_ATPase"/>
</dbReference>
<dbReference type="InterPro" id="IPR002078">
    <property type="entry name" value="Sigma_54_int"/>
</dbReference>
<dbReference type="GO" id="GO:0005524">
    <property type="term" value="F:ATP binding"/>
    <property type="evidence" value="ECO:0007669"/>
    <property type="project" value="UniProtKB-KW"/>
</dbReference>
<dbReference type="SMART" id="SM00304">
    <property type="entry name" value="HAMP"/>
    <property type="match status" value="1"/>
</dbReference>
<dbReference type="GO" id="GO:0016020">
    <property type="term" value="C:membrane"/>
    <property type="evidence" value="ECO:0007669"/>
    <property type="project" value="InterPro"/>
</dbReference>
<dbReference type="PANTHER" id="PTHR32071:SF117">
    <property type="entry name" value="PTS-DEPENDENT DIHYDROXYACETONE KINASE OPERON REGULATORY PROTEIN-RELATED"/>
    <property type="match status" value="1"/>
</dbReference>
<dbReference type="GO" id="GO:0043565">
    <property type="term" value="F:sequence-specific DNA binding"/>
    <property type="evidence" value="ECO:0007669"/>
    <property type="project" value="InterPro"/>
</dbReference>
<dbReference type="Gene3D" id="1.10.10.60">
    <property type="entry name" value="Homeodomain-like"/>
    <property type="match status" value="1"/>
</dbReference>
<reference evidence="10" key="1">
    <citation type="journal article" date="2020" name="mSystems">
        <title>Genome- and Community-Level Interaction Insights into Carbon Utilization and Element Cycling Functions of Hydrothermarchaeota in Hydrothermal Sediment.</title>
        <authorList>
            <person name="Zhou Z."/>
            <person name="Liu Y."/>
            <person name="Xu W."/>
            <person name="Pan J."/>
            <person name="Luo Z.H."/>
            <person name="Li M."/>
        </authorList>
    </citation>
    <scope>NUCLEOTIDE SEQUENCE [LARGE SCALE GENOMIC DNA]</scope>
    <source>
        <strain evidence="10">SpSt-767</strain>
    </source>
</reference>
<dbReference type="Pfam" id="PF00672">
    <property type="entry name" value="HAMP"/>
    <property type="match status" value="1"/>
</dbReference>
<dbReference type="PROSITE" id="PS50045">
    <property type="entry name" value="SIGMA54_INTERACT_4"/>
    <property type="match status" value="1"/>
</dbReference>
<evidence type="ECO:0000256" key="4">
    <source>
        <dbReference type="ARBA" id="ARBA00023125"/>
    </source>
</evidence>
<dbReference type="Pfam" id="PF02954">
    <property type="entry name" value="HTH_8"/>
    <property type="match status" value="1"/>
</dbReference>
<dbReference type="PANTHER" id="PTHR32071">
    <property type="entry name" value="TRANSCRIPTIONAL REGULATORY PROTEIN"/>
    <property type="match status" value="1"/>
</dbReference>
<organism evidence="10">
    <name type="scientific">Desulfobacca acetoxidans</name>
    <dbReference type="NCBI Taxonomy" id="60893"/>
    <lineage>
        <taxon>Bacteria</taxon>
        <taxon>Pseudomonadati</taxon>
        <taxon>Thermodesulfobacteriota</taxon>
        <taxon>Desulfobaccia</taxon>
        <taxon>Desulfobaccales</taxon>
        <taxon>Desulfobaccaceae</taxon>
        <taxon>Desulfobacca</taxon>
    </lineage>
</organism>
<dbReference type="Gene3D" id="1.10.8.60">
    <property type="match status" value="1"/>
</dbReference>
<keyword evidence="1" id="KW-0547">Nucleotide-binding</keyword>
<keyword evidence="5" id="KW-0010">Activator</keyword>
<sequence>MRLKSLKSKLLLAVSILVIASGLVITLLVTRQYSAALRQAMVGQVENAAQTIALDAADKILVNDLVALQKMLDQQIQSNADLGYILILRDGRVLAHTFERGVPEELLGANEPLPGERPHLREIVSQKGEYFLDAAWPIFGGKAGVLRLGVSEKNYRRQVGQLWLKIALFTLGVLLIAWMGSLLFVRRITRPLATLVQATQEIDRGEANVQVNVQGQDEIATLAASFNHMVRRQEEYTRRLEEQAMELERAHGQTVTACKIVQEVSALRTLDEMGAMLLHRLKDTILCQHLALALFSSTKEALYVLSGRKARIFNDPKIVKAVKDTLAGLKTVTFSRRKPFKAPIIPEDFHAMERQAIIPLSSDKVYGAAIVACPGKCACNHEEIERVRLILNQTAGALGRGVLHEDEVAGLKKRLEAATGFGDLIGKDPKMQVVYNLIEDVAPSDVTVLIQGESGTGKELVARAIHRHSPRKDGPFVVINCSAYPATLLESELFGHEKGAFTGALRQKAGRFEQAHGGTVFLDEVGDIPLPAQVKLLRVLQTRKFERVGGEQTLTIDVRILAASHKDLIQEVKNGNFREDLFYRLNVIPIKLPPLRERKNDIPLLIEHFLKLFAAARGKDIQGLSSEALRVLLNYSWPGNVRELENTMEHAVVLAKAGQVEAWDLPAWLQSGQREASPTLSQREEKALLDVLEECGWNKKMAAQRLGISRSTLYLMLKRHKISPSKTTTH</sequence>
<keyword evidence="3" id="KW-0805">Transcription regulation</keyword>
<dbReference type="FunFam" id="1.10.8.60:FF:000014">
    <property type="entry name" value="DNA-binding transcriptional regulator NtrC"/>
    <property type="match status" value="1"/>
</dbReference>
<dbReference type="SMART" id="SM00382">
    <property type="entry name" value="AAA"/>
    <property type="match status" value="1"/>
</dbReference>
<dbReference type="InterPro" id="IPR003660">
    <property type="entry name" value="HAMP_dom"/>
</dbReference>
<feature type="transmembrane region" description="Helical" evidence="7">
    <location>
        <begin position="162"/>
        <end position="185"/>
    </location>
</feature>
<dbReference type="AlphaFoldDB" id="A0A7V6DPF5"/>
<dbReference type="GO" id="GO:0007165">
    <property type="term" value="P:signal transduction"/>
    <property type="evidence" value="ECO:0007669"/>
    <property type="project" value="InterPro"/>
</dbReference>
<dbReference type="PROSITE" id="PS00675">
    <property type="entry name" value="SIGMA54_INTERACT_1"/>
    <property type="match status" value="1"/>
</dbReference>
<dbReference type="PRINTS" id="PR01590">
    <property type="entry name" value="HTHFIS"/>
</dbReference>
<keyword evidence="7" id="KW-0812">Transmembrane</keyword>
<protein>
    <submittedName>
        <fullName evidence="10">HAMP domain-containing protein</fullName>
    </submittedName>
</protein>
<accession>A0A7V6DPF5</accession>
<evidence type="ECO:0000259" key="9">
    <source>
        <dbReference type="PROSITE" id="PS50885"/>
    </source>
</evidence>
<dbReference type="GO" id="GO:0006355">
    <property type="term" value="P:regulation of DNA-templated transcription"/>
    <property type="evidence" value="ECO:0007669"/>
    <property type="project" value="InterPro"/>
</dbReference>